<feature type="transmembrane region" description="Helical" evidence="1">
    <location>
        <begin position="140"/>
        <end position="163"/>
    </location>
</feature>
<gene>
    <name evidence="2" type="ORF">HWH42_08555</name>
    <name evidence="4" type="ORF">NCTC12360_03081</name>
    <name evidence="3" type="ORF">QRX88_02310</name>
</gene>
<feature type="transmembrane region" description="Helical" evidence="1">
    <location>
        <begin position="102"/>
        <end position="128"/>
    </location>
</feature>
<dbReference type="AlphaFoldDB" id="A0A2K3QUD1"/>
<dbReference type="OrthoDB" id="2186545at2"/>
<reference evidence="2 6" key="2">
    <citation type="submission" date="2020-06" db="EMBL/GenBank/DDBJ databases">
        <title>Crossreactivity between MHC class I-restricted antigens from cancer cells and an enterococcal bacteriophage.</title>
        <authorList>
            <person name="Fluckiger A."/>
            <person name="Daillere R."/>
            <person name="Sassi M."/>
            <person name="Cattoir V."/>
            <person name="Kroemer G."/>
            <person name="Zitvogel L."/>
        </authorList>
    </citation>
    <scope>NUCLEOTIDE SEQUENCE [LARGE SCALE GENOMIC DNA]</scope>
    <source>
        <strain evidence="2 6">EG4</strain>
    </source>
</reference>
<dbReference type="EMBL" id="JABXJK010000039">
    <property type="protein sequence ID" value="MBA0972636.1"/>
    <property type="molecule type" value="Genomic_DNA"/>
</dbReference>
<evidence type="ECO:0000313" key="5">
    <source>
        <dbReference type="Proteomes" id="UP000254807"/>
    </source>
</evidence>
<keyword evidence="5" id="KW-1185">Reference proteome</keyword>
<feature type="transmembrane region" description="Helical" evidence="1">
    <location>
        <begin position="76"/>
        <end position="96"/>
    </location>
</feature>
<keyword evidence="1" id="KW-0472">Membrane</keyword>
<keyword evidence="1" id="KW-0812">Transmembrane</keyword>
<reference evidence="4 5" key="1">
    <citation type="submission" date="2018-06" db="EMBL/GenBank/DDBJ databases">
        <authorList>
            <consortium name="Pathogen Informatics"/>
            <person name="Doyle S."/>
        </authorList>
    </citation>
    <scope>NUCLEOTIDE SEQUENCE [LARGE SCALE GENOMIC DNA]</scope>
    <source>
        <strain evidence="4 5">NCTC12360</strain>
    </source>
</reference>
<evidence type="ECO:0000313" key="2">
    <source>
        <dbReference type="EMBL" id="MBA0972636.1"/>
    </source>
</evidence>
<sequence length="202" mass="22552">MKQIFSYEGWYYRVFSFAADMILLSFLFLVPAVTIVLTGPALIALYQTIDQLYQEKDVPVWQRYSRAFLANIKRGIVLEGIIVGYVAVTAAIIYGLMGITTYLGVLAVILSSLAGLFLTVFVLLFCLFSSTVKQTAHETAYAVLSSTANAIILLVIPVFVFLLLNKINFFLFVCLGISGFAYLQVLFFHKVWAKEGDVNEIN</sequence>
<keyword evidence="1" id="KW-1133">Transmembrane helix</keyword>
<dbReference type="EMBL" id="JASUBT010000001">
    <property type="protein sequence ID" value="MDL4934549.1"/>
    <property type="molecule type" value="Genomic_DNA"/>
</dbReference>
<dbReference type="Proteomes" id="UP000571857">
    <property type="component" value="Unassembled WGS sequence"/>
</dbReference>
<organism evidence="4 5">
    <name type="scientific">Enterococcus gallinarum</name>
    <dbReference type="NCBI Taxonomy" id="1353"/>
    <lineage>
        <taxon>Bacteria</taxon>
        <taxon>Bacillati</taxon>
        <taxon>Bacillota</taxon>
        <taxon>Bacilli</taxon>
        <taxon>Lactobacillales</taxon>
        <taxon>Enterococcaceae</taxon>
        <taxon>Enterococcus</taxon>
    </lineage>
</organism>
<feature type="transmembrane region" description="Helical" evidence="1">
    <location>
        <begin position="22"/>
        <end position="46"/>
    </location>
</feature>
<evidence type="ECO:0000313" key="3">
    <source>
        <dbReference type="EMBL" id="MDL4934549.1"/>
    </source>
</evidence>
<evidence type="ECO:0000313" key="7">
    <source>
        <dbReference type="Proteomes" id="UP001241571"/>
    </source>
</evidence>
<dbReference type="RefSeq" id="WP_060813249.1">
    <property type="nucleotide sequence ID" value="NZ_BSYC01000001.1"/>
</dbReference>
<dbReference type="EMBL" id="UFYW01000001">
    <property type="protein sequence ID" value="STD84540.1"/>
    <property type="molecule type" value="Genomic_DNA"/>
</dbReference>
<evidence type="ECO:0000313" key="6">
    <source>
        <dbReference type="Proteomes" id="UP000571857"/>
    </source>
</evidence>
<dbReference type="Proteomes" id="UP000254807">
    <property type="component" value="Unassembled WGS sequence"/>
</dbReference>
<evidence type="ECO:0000256" key="1">
    <source>
        <dbReference type="SAM" id="Phobius"/>
    </source>
</evidence>
<evidence type="ECO:0000313" key="4">
    <source>
        <dbReference type="EMBL" id="STD84540.1"/>
    </source>
</evidence>
<name>A0A2K3QUD1_ENTGA</name>
<proteinExistence type="predicted"/>
<accession>A0A2K3QUD1</accession>
<feature type="transmembrane region" description="Helical" evidence="1">
    <location>
        <begin position="169"/>
        <end position="188"/>
    </location>
</feature>
<reference evidence="3 7" key="3">
    <citation type="submission" date="2023-06" db="EMBL/GenBank/DDBJ databases">
        <title>Acute promotion of culturable opportunistic pathogens and persistent increase of antibiotic resistance following antibiotic exposure in mouse gut microbiota.</title>
        <authorList>
            <person name="Li L."/>
            <person name="Wang B."/>
            <person name="Sun Y."/>
            <person name="Wang M."/>
            <person name="Xu H."/>
        </authorList>
    </citation>
    <scope>NUCLEOTIDE SEQUENCE [LARGE SCALE GENOMIC DNA]</scope>
    <source>
        <strain evidence="3 7">CRI2_2</strain>
    </source>
</reference>
<dbReference type="Proteomes" id="UP001241571">
    <property type="component" value="Unassembled WGS sequence"/>
</dbReference>
<protein>
    <submittedName>
        <fullName evidence="4">Predicted integral membrane protein</fullName>
    </submittedName>
</protein>